<keyword evidence="3" id="KW-0472">Membrane</keyword>
<keyword evidence="3" id="KW-0812">Transmembrane</keyword>
<organism evidence="4 5">
    <name type="scientific">Colletotrichum chlorophyti</name>
    <dbReference type="NCBI Taxonomy" id="708187"/>
    <lineage>
        <taxon>Eukaryota</taxon>
        <taxon>Fungi</taxon>
        <taxon>Dikarya</taxon>
        <taxon>Ascomycota</taxon>
        <taxon>Pezizomycotina</taxon>
        <taxon>Sordariomycetes</taxon>
        <taxon>Hypocreomycetidae</taxon>
        <taxon>Glomerellales</taxon>
        <taxon>Glomerellaceae</taxon>
        <taxon>Colletotrichum</taxon>
    </lineage>
</organism>
<proteinExistence type="inferred from homology"/>
<dbReference type="STRING" id="708187.A0A1Q8RMI0"/>
<accession>A0A1Q8RMI0</accession>
<name>A0A1Q8RMI0_9PEZI</name>
<protein>
    <submittedName>
        <fullName evidence="4">Very-long-chain 3-oxooacyl-coA reductase let-767</fullName>
    </submittedName>
</protein>
<keyword evidence="5" id="KW-1185">Reference proteome</keyword>
<dbReference type="SUPFAM" id="SSF51735">
    <property type="entry name" value="NAD(P)-binding Rossmann-fold domains"/>
    <property type="match status" value="1"/>
</dbReference>
<sequence>MDSLEFLPTVGLVALVAALYNVAWPFFPFFRGSKLDRYLEAVDGKPAWALVTGASDGIGKGLANELARRGFNVVLHGRNSGKLEKVAYELALQSPGREFRIMVGDAGVLGAGAQPWDAMLATLEGLNLRVVINNVGGPTTPMMRRLDQVPMEEIAANVHLNALFPTLLSSILLSQFVKVSAPALIINAGSISDMGWPLLSFYSGSKSYLTAMSASMARELSLDGIDVEVMGVRIGAVATKTELMAPGVFWPSAETMACAILDRVGCGRTVLVPYWGHAMQMFLLDLVPVALLDPLYKTVMGRLRYEEMRIFGKGK</sequence>
<evidence type="ECO:0000313" key="5">
    <source>
        <dbReference type="Proteomes" id="UP000186583"/>
    </source>
</evidence>
<dbReference type="GO" id="GO:0005783">
    <property type="term" value="C:endoplasmic reticulum"/>
    <property type="evidence" value="ECO:0007669"/>
    <property type="project" value="TreeGrafter"/>
</dbReference>
<evidence type="ECO:0000256" key="1">
    <source>
        <dbReference type="ARBA" id="ARBA00006484"/>
    </source>
</evidence>
<dbReference type="PANTHER" id="PTHR43899:SF13">
    <property type="entry name" value="RH59310P"/>
    <property type="match status" value="1"/>
</dbReference>
<gene>
    <name evidence="4" type="ORF">CCHL11_08034</name>
</gene>
<keyword evidence="3" id="KW-1133">Transmembrane helix</keyword>
<dbReference type="Gene3D" id="3.40.50.720">
    <property type="entry name" value="NAD(P)-binding Rossmann-like Domain"/>
    <property type="match status" value="1"/>
</dbReference>
<evidence type="ECO:0000256" key="2">
    <source>
        <dbReference type="ARBA" id="ARBA00023002"/>
    </source>
</evidence>
<feature type="transmembrane region" description="Helical" evidence="3">
    <location>
        <begin position="6"/>
        <end position="27"/>
    </location>
</feature>
<evidence type="ECO:0000256" key="3">
    <source>
        <dbReference type="SAM" id="Phobius"/>
    </source>
</evidence>
<reference evidence="4 5" key="1">
    <citation type="submission" date="2016-11" db="EMBL/GenBank/DDBJ databases">
        <title>Draft Genome Assembly of Colletotrichum chlorophyti a pathogen of herbaceous plants.</title>
        <authorList>
            <person name="Gan P."/>
            <person name="Narusaka M."/>
            <person name="Tsushima A."/>
            <person name="Narusaka Y."/>
            <person name="Takano Y."/>
            <person name="Shirasu K."/>
        </authorList>
    </citation>
    <scope>NUCLEOTIDE SEQUENCE [LARGE SCALE GENOMIC DNA]</scope>
    <source>
        <strain evidence="4 5">NTL11</strain>
    </source>
</reference>
<comment type="similarity">
    <text evidence="1">Belongs to the short-chain dehydrogenases/reductases (SDR) family.</text>
</comment>
<dbReference type="EMBL" id="MPGH01000164">
    <property type="protein sequence ID" value="OLN85522.1"/>
    <property type="molecule type" value="Genomic_DNA"/>
</dbReference>
<dbReference type="GO" id="GO:0016491">
    <property type="term" value="F:oxidoreductase activity"/>
    <property type="evidence" value="ECO:0007669"/>
    <property type="project" value="UniProtKB-KW"/>
</dbReference>
<dbReference type="Proteomes" id="UP000186583">
    <property type="component" value="Unassembled WGS sequence"/>
</dbReference>
<dbReference type="PANTHER" id="PTHR43899">
    <property type="entry name" value="RH59310P"/>
    <property type="match status" value="1"/>
</dbReference>
<dbReference type="PRINTS" id="PR00081">
    <property type="entry name" value="GDHRDH"/>
</dbReference>
<dbReference type="InterPro" id="IPR036291">
    <property type="entry name" value="NAD(P)-bd_dom_sf"/>
</dbReference>
<keyword evidence="2" id="KW-0560">Oxidoreductase</keyword>
<dbReference type="OrthoDB" id="47007at2759"/>
<comment type="caution">
    <text evidence="4">The sequence shown here is derived from an EMBL/GenBank/DDBJ whole genome shotgun (WGS) entry which is preliminary data.</text>
</comment>
<evidence type="ECO:0000313" key="4">
    <source>
        <dbReference type="EMBL" id="OLN85522.1"/>
    </source>
</evidence>
<dbReference type="Pfam" id="PF00106">
    <property type="entry name" value="adh_short"/>
    <property type="match status" value="1"/>
</dbReference>
<dbReference type="InterPro" id="IPR051019">
    <property type="entry name" value="VLCFA-Steroid_DH"/>
</dbReference>
<dbReference type="AlphaFoldDB" id="A0A1Q8RMI0"/>
<dbReference type="InterPro" id="IPR002347">
    <property type="entry name" value="SDR_fam"/>
</dbReference>